<accession>A0A2M8KU25</accession>
<proteinExistence type="predicted"/>
<dbReference type="Proteomes" id="UP000231569">
    <property type="component" value="Unassembled WGS sequence"/>
</dbReference>
<gene>
    <name evidence="3" type="ORF">COU89_03580</name>
</gene>
<reference evidence="4" key="1">
    <citation type="submission" date="2017-09" db="EMBL/GenBank/DDBJ databases">
        <title>Depth-based differentiation of microbial function through sediment-hosted aquifers and enrichment of novel symbionts in the deep terrestrial subsurface.</title>
        <authorList>
            <person name="Probst A.J."/>
            <person name="Ladd B."/>
            <person name="Jarett J.K."/>
            <person name="Geller-Mcgrath D.E."/>
            <person name="Sieber C.M.K."/>
            <person name="Emerson J.B."/>
            <person name="Anantharaman K."/>
            <person name="Thomas B.C."/>
            <person name="Malmstrom R."/>
            <person name="Stieglmeier M."/>
            <person name="Klingl A."/>
            <person name="Woyke T."/>
            <person name="Ryan C.M."/>
            <person name="Banfield J.F."/>
        </authorList>
    </citation>
    <scope>NUCLEOTIDE SEQUENCE [LARGE SCALE GENOMIC DNA]</scope>
</reference>
<comment type="caution">
    <text evidence="3">The sequence shown here is derived from an EMBL/GenBank/DDBJ whole genome shotgun (WGS) entry which is preliminary data.</text>
</comment>
<keyword evidence="1" id="KW-1133">Transmembrane helix</keyword>
<evidence type="ECO:0000256" key="1">
    <source>
        <dbReference type="SAM" id="Phobius"/>
    </source>
</evidence>
<evidence type="ECO:0000313" key="4">
    <source>
        <dbReference type="Proteomes" id="UP000231569"/>
    </source>
</evidence>
<dbReference type="SUPFAM" id="SSF82171">
    <property type="entry name" value="DPP6 N-terminal domain-like"/>
    <property type="match status" value="1"/>
</dbReference>
<feature type="transmembrane region" description="Helical" evidence="1">
    <location>
        <begin position="7"/>
        <end position="28"/>
    </location>
</feature>
<dbReference type="AlphaFoldDB" id="A0A2M8KU25"/>
<keyword evidence="1" id="KW-0812">Transmembrane</keyword>
<dbReference type="EMBL" id="PFEE01000073">
    <property type="protein sequence ID" value="PJE63401.1"/>
    <property type="molecule type" value="Genomic_DNA"/>
</dbReference>
<protein>
    <recommendedName>
        <fullName evidence="2">PEGA domain-containing protein</fullName>
    </recommendedName>
</protein>
<name>A0A2M8KU25_9BACT</name>
<dbReference type="Pfam" id="PF08308">
    <property type="entry name" value="PEGA"/>
    <property type="match status" value="1"/>
</dbReference>
<sequence>MKIAMRLLWMFLVAGTVILVSGAIYLFASGYQFNLSTQSLQGKGIIITNSYPNDSELIINGKLEGVTPKTLYLSPGTYTVSIQKEGYTKWTKTYHIKKEVVYRTDALLFYLNPSLSPLTNRGVIRPTRSPSGDVVVYIKPQAAEQATTPLPSEEESSGIFLRSLGSRTLSLFSGTNLLLPFSQFPGRADLAKTEILFSPDEKNILVLFNAEDNTLITVYLISIANPDSYLDVSLSYQTLLERWDNETQDLREKIIEAQHQKIQQALRKGAYLLQFSPDDKKLLYFGIGTVSLPRVINPPIQSTSPVTEVRNIRPGYFYVYDLKEDRNYELNLFPQQSQTLLQSVTKLSQTQNTNQIDHVERMLQRQSLFGSIAWFSNSKNLVQNQEDTISMVEYDGKNRTVVYSGPFEQSLFGTTSDGQVLILTNLNPKRNSLPDLYAISIK</sequence>
<organism evidence="3 4">
    <name type="scientific">Candidatus Roizmanbacteria bacterium CG10_big_fil_rev_8_21_14_0_10_45_7</name>
    <dbReference type="NCBI Taxonomy" id="1974854"/>
    <lineage>
        <taxon>Bacteria</taxon>
        <taxon>Candidatus Roizmaniibacteriota</taxon>
    </lineage>
</organism>
<evidence type="ECO:0000313" key="3">
    <source>
        <dbReference type="EMBL" id="PJE63401.1"/>
    </source>
</evidence>
<dbReference type="InterPro" id="IPR013229">
    <property type="entry name" value="PEGA"/>
</dbReference>
<evidence type="ECO:0000259" key="2">
    <source>
        <dbReference type="Pfam" id="PF08308"/>
    </source>
</evidence>
<feature type="domain" description="PEGA" evidence="2">
    <location>
        <begin position="45"/>
        <end position="105"/>
    </location>
</feature>
<keyword evidence="1" id="KW-0472">Membrane</keyword>